<dbReference type="InterPro" id="IPR011009">
    <property type="entry name" value="Kinase-like_dom_sf"/>
</dbReference>
<accession>A0A1I9G1V2</accession>
<dbReference type="SMART" id="SM00044">
    <property type="entry name" value="CYCc"/>
    <property type="match status" value="1"/>
</dbReference>
<evidence type="ECO:0000259" key="15">
    <source>
        <dbReference type="PROSITE" id="PS50125"/>
    </source>
</evidence>
<evidence type="ECO:0000256" key="2">
    <source>
        <dbReference type="ARBA" id="ARBA00004236"/>
    </source>
</evidence>
<dbReference type="SUPFAM" id="SSF55073">
    <property type="entry name" value="Nucleotide cyclase"/>
    <property type="match status" value="1"/>
</dbReference>
<feature type="domain" description="Guanylate cyclase" evidence="15">
    <location>
        <begin position="691"/>
        <end position="821"/>
    </location>
</feature>
<evidence type="ECO:0000256" key="8">
    <source>
        <dbReference type="ARBA" id="ARBA00022989"/>
    </source>
</evidence>
<dbReference type="FunFam" id="3.30.70.1230:FF:000050">
    <property type="entry name" value="Guanylate cyclase"/>
    <property type="match status" value="1"/>
</dbReference>
<evidence type="ECO:0000256" key="10">
    <source>
        <dbReference type="ARBA" id="ARBA00023170"/>
    </source>
</evidence>
<organism evidence="16">
    <name type="scientific">Brugia malayi</name>
    <name type="common">Filarial nematode worm</name>
    <dbReference type="NCBI Taxonomy" id="6279"/>
    <lineage>
        <taxon>Eukaryota</taxon>
        <taxon>Metazoa</taxon>
        <taxon>Ecdysozoa</taxon>
        <taxon>Nematoda</taxon>
        <taxon>Chromadorea</taxon>
        <taxon>Rhabditida</taxon>
        <taxon>Spirurina</taxon>
        <taxon>Spiruromorpha</taxon>
        <taxon>Filarioidea</taxon>
        <taxon>Onchocercidae</taxon>
        <taxon>Brugia</taxon>
    </lineage>
</organism>
<evidence type="ECO:0000313" key="16">
    <source>
        <dbReference type="EMBL" id="CDP95101.1"/>
    </source>
</evidence>
<dbReference type="GO" id="GO:0005886">
    <property type="term" value="C:plasma membrane"/>
    <property type="evidence" value="ECO:0007669"/>
    <property type="project" value="UniProtKB-SubCell"/>
</dbReference>
<dbReference type="InterPro" id="IPR001828">
    <property type="entry name" value="ANF_lig-bd_rcpt"/>
</dbReference>
<evidence type="ECO:0000256" key="4">
    <source>
        <dbReference type="ARBA" id="ARBA00022475"/>
    </source>
</evidence>
<dbReference type="GO" id="GO:0004383">
    <property type="term" value="F:guanylate cyclase activity"/>
    <property type="evidence" value="ECO:0007669"/>
    <property type="project" value="UniProtKB-EC"/>
</dbReference>
<dbReference type="InterPro" id="IPR018297">
    <property type="entry name" value="A/G_cyclase_CS"/>
</dbReference>
<keyword evidence="11" id="KW-0325">Glycoprotein</keyword>
<reference evidence="16" key="2">
    <citation type="submission" date="2012-12" db="EMBL/GenBank/DDBJ databases">
        <authorList>
            <consortium name="WormBase Consortium"/>
            <person name="Ghedin E."/>
            <person name="Paulini M."/>
        </authorList>
    </citation>
    <scope>NUCLEOTIDE SEQUENCE</scope>
    <source>
        <strain evidence="16">FR3</strain>
    </source>
</reference>
<evidence type="ECO:0000256" key="11">
    <source>
        <dbReference type="ARBA" id="ARBA00023180"/>
    </source>
</evidence>
<keyword evidence="5 14" id="KW-0812">Transmembrane</keyword>
<dbReference type="PROSITE" id="PS00452">
    <property type="entry name" value="GUANYLATE_CYCLASE_1"/>
    <property type="match status" value="1"/>
</dbReference>
<dbReference type="PANTHER" id="PTHR11920:SF503">
    <property type="entry name" value="RECEPTOR-TYPE GUANYLATE CYCLASE GCY-9"/>
    <property type="match status" value="1"/>
</dbReference>
<dbReference type="GO" id="GO:0004016">
    <property type="term" value="F:adenylate cyclase activity"/>
    <property type="evidence" value="ECO:0007669"/>
    <property type="project" value="TreeGrafter"/>
</dbReference>
<evidence type="ECO:0000256" key="5">
    <source>
        <dbReference type="ARBA" id="ARBA00022692"/>
    </source>
</evidence>
<dbReference type="GO" id="GO:0000166">
    <property type="term" value="F:nucleotide binding"/>
    <property type="evidence" value="ECO:0007669"/>
    <property type="project" value="UniProtKB-KW"/>
</dbReference>
<protein>
    <submittedName>
        <fullName evidence="16">BMA-GCY-9, isoform b</fullName>
    </submittedName>
</protein>
<keyword evidence="9 14" id="KW-0472">Membrane</keyword>
<keyword evidence="7" id="KW-0547">Nucleotide-binding</keyword>
<dbReference type="Pfam" id="PF00211">
    <property type="entry name" value="Guanylate_cyc"/>
    <property type="match status" value="1"/>
</dbReference>
<evidence type="ECO:0000256" key="1">
    <source>
        <dbReference type="ARBA" id="ARBA00001436"/>
    </source>
</evidence>
<keyword evidence="10" id="KW-0675">Receptor</keyword>
<evidence type="ECO:0000256" key="6">
    <source>
        <dbReference type="ARBA" id="ARBA00022729"/>
    </source>
</evidence>
<comment type="subcellular location">
    <subcellularLocation>
        <location evidence="2">Cell membrane</location>
    </subcellularLocation>
    <subcellularLocation>
        <location evidence="3">Membrane</location>
        <topology evidence="3">Single-pass type I membrane protein</topology>
    </subcellularLocation>
</comment>
<dbReference type="PANTHER" id="PTHR11920">
    <property type="entry name" value="GUANYLYL CYCLASE"/>
    <property type="match status" value="1"/>
</dbReference>
<dbReference type="AlphaFoldDB" id="A0A1I9G1V2"/>
<comment type="catalytic activity">
    <reaction evidence="1">
        <text>GTP = 3',5'-cyclic GMP + diphosphate</text>
        <dbReference type="Rhea" id="RHEA:13665"/>
        <dbReference type="ChEBI" id="CHEBI:33019"/>
        <dbReference type="ChEBI" id="CHEBI:37565"/>
        <dbReference type="ChEBI" id="CHEBI:57746"/>
        <dbReference type="EC" id="4.6.1.2"/>
    </reaction>
</comment>
<dbReference type="InterPro" id="IPR029787">
    <property type="entry name" value="Nucleotide_cyclase"/>
</dbReference>
<dbReference type="EMBL" id="LN856932">
    <property type="protein sequence ID" value="CDP95101.1"/>
    <property type="molecule type" value="Genomic_DNA"/>
</dbReference>
<dbReference type="SUPFAM" id="SSF53822">
    <property type="entry name" value="Periplasmic binding protein-like I"/>
    <property type="match status" value="1"/>
</dbReference>
<comment type="similarity">
    <text evidence="13">Belongs to the adenylyl cyclase class-4/guanylyl cyclase family.</text>
</comment>
<gene>
    <name evidence="16" type="primary">Bma-gcy-9</name>
    <name evidence="16" type="ORF">BM_Bm7475</name>
</gene>
<evidence type="ECO:0000256" key="9">
    <source>
        <dbReference type="ARBA" id="ARBA00023136"/>
    </source>
</evidence>
<keyword evidence="6" id="KW-0732">Signal</keyword>
<dbReference type="InterPro" id="IPR050401">
    <property type="entry name" value="Cyclic_nucleotide_synthase"/>
</dbReference>
<evidence type="ECO:0000256" key="7">
    <source>
        <dbReference type="ARBA" id="ARBA00022741"/>
    </source>
</evidence>
<dbReference type="InterPro" id="IPR001054">
    <property type="entry name" value="A/G_cyclase"/>
</dbReference>
<dbReference type="GO" id="GO:0035556">
    <property type="term" value="P:intracellular signal transduction"/>
    <property type="evidence" value="ECO:0007669"/>
    <property type="project" value="InterPro"/>
</dbReference>
<proteinExistence type="inferred from homology"/>
<dbReference type="CDD" id="cd06352">
    <property type="entry name" value="PBP1_NPR_GC-like"/>
    <property type="match status" value="1"/>
</dbReference>
<dbReference type="GO" id="GO:0007168">
    <property type="term" value="P:receptor guanylyl cyclase signaling pathway"/>
    <property type="evidence" value="ECO:0007669"/>
    <property type="project" value="TreeGrafter"/>
</dbReference>
<dbReference type="Gene3D" id="1.10.510.10">
    <property type="entry name" value="Transferase(Phosphotransferase) domain 1"/>
    <property type="match status" value="1"/>
</dbReference>
<keyword evidence="12 13" id="KW-0456">Lyase</keyword>
<feature type="transmembrane region" description="Helical" evidence="14">
    <location>
        <begin position="403"/>
        <end position="424"/>
    </location>
</feature>
<dbReference type="PRINTS" id="PR00255">
    <property type="entry name" value="NATPEPTIDER"/>
</dbReference>
<keyword evidence="8 14" id="KW-1133">Transmembrane helix</keyword>
<dbReference type="GO" id="GO:0001653">
    <property type="term" value="F:peptide receptor activity"/>
    <property type="evidence" value="ECO:0007669"/>
    <property type="project" value="TreeGrafter"/>
</dbReference>
<keyword evidence="4" id="KW-1003">Cell membrane</keyword>
<dbReference type="InterPro" id="IPR028082">
    <property type="entry name" value="Peripla_BP_I"/>
</dbReference>
<dbReference type="Pfam" id="PF01094">
    <property type="entry name" value="ANF_receptor"/>
    <property type="match status" value="1"/>
</dbReference>
<dbReference type="InterPro" id="IPR001170">
    <property type="entry name" value="ANPR/GUC"/>
</dbReference>
<dbReference type="SUPFAM" id="SSF56112">
    <property type="entry name" value="Protein kinase-like (PK-like)"/>
    <property type="match status" value="1"/>
</dbReference>
<dbReference type="Gene3D" id="3.30.70.1230">
    <property type="entry name" value="Nucleotide cyclase"/>
    <property type="match status" value="1"/>
</dbReference>
<dbReference type="CDD" id="cd07302">
    <property type="entry name" value="CHD"/>
    <property type="match status" value="1"/>
</dbReference>
<evidence type="ECO:0000256" key="13">
    <source>
        <dbReference type="RuleBase" id="RU000405"/>
    </source>
</evidence>
<evidence type="ECO:0000256" key="12">
    <source>
        <dbReference type="ARBA" id="ARBA00023239"/>
    </source>
</evidence>
<dbReference type="PROSITE" id="PS50125">
    <property type="entry name" value="GUANYLATE_CYCLASE_2"/>
    <property type="match status" value="1"/>
</dbReference>
<sequence>MIIIIIMVIIIDNNNSNTYRVITMESCNDFSGVENAAYLHYMHNATVYFGPGCNDEIIIISRLAKRWNVPIIAHLSGDDTLADKTIFSTLGTVALTSAIEMARATFTYLKLNNWKKIGIVRPTVHFDGLSIHSLVQLAKNSTAVSINIIIEVDPFASVDEILKSGKLEILRTSARSLDLSACTNFMLAVLKANMKNAEYVYILPWLSHIVDYFPWEVIKIKDNHLIKQAYENAIVITAQGYDHKLVQHFAHKFSKETGHMASSHYAILVYMSLYDALFLYGLALRDAYDITGDDHINNNGSLIWKKMTNRQFLGMTGQVLIDNEAVRIPSYITYQLYNGSLRTVVELEAKLGDPEKCSLKGEECSLHVPHEILMNYWLTANGEAPFDMPSCGYDGSLCDYTKYILAGASAILLLFTIVIGYFLYMKGKERRLYDMTWRIARESVRLLDLATDHTGKSVNGSVISNESNTNQMLSMERAICNGVKLSVRRYHQTRNITFPKNELQILKQDIIFNNEMKLNRNFLVSFAKDVVKGIFFLHSSPIQYHGLLCLQNCLVDSHWTVKLTDFYTEVIVAEKLLHNEIKQIFKKVDDNDDDNIQISRKLLIKLANSIEEGCIRPTFPSANNDSSYNLQLISTIEYTVNLEVMVKNRTALLEEAQQQADRLLYSILPKSIADDLKVGRQVPPQLYPCATVLFSDIRGFTRLSSISTPFQIVKFLNDLFSGFDDIISKHDAYKVETIGDAYMIVSGLPKENGYAHVENIGNIALQMRSFVTKFKIIHRPEERLMVRIGFHSGAVAAGVVGLITPRYCLFGDTVNMASRMESTSEPNEIQGKGECITYFLQGKEDENTMSA</sequence>
<dbReference type="Gene3D" id="3.40.50.2300">
    <property type="match status" value="2"/>
</dbReference>
<dbReference type="GO" id="GO:0007606">
    <property type="term" value="P:sensory perception of chemical stimulus"/>
    <property type="evidence" value="ECO:0007669"/>
    <property type="project" value="UniProtKB-ARBA"/>
</dbReference>
<evidence type="ECO:0000256" key="3">
    <source>
        <dbReference type="ARBA" id="ARBA00004479"/>
    </source>
</evidence>
<dbReference type="Gene3D" id="6.10.250.780">
    <property type="match status" value="1"/>
</dbReference>
<name>A0A1I9G1V2_BRUMA</name>
<evidence type="ECO:0000256" key="14">
    <source>
        <dbReference type="SAM" id="Phobius"/>
    </source>
</evidence>
<reference evidence="16" key="1">
    <citation type="journal article" date="2007" name="Science">
        <title>Draft genome of the filarial nematode parasite Brugia malayi.</title>
        <authorList>
            <person name="Ghedin E."/>
            <person name="Wang S."/>
            <person name="Spiro D."/>
            <person name="Caler E."/>
            <person name="Zhao Q."/>
            <person name="Crabtree J."/>
            <person name="Allen J.E."/>
            <person name="Delcher A.L."/>
            <person name="Guiliano D.B."/>
            <person name="Miranda-Saavedra D."/>
            <person name="Angiuoli S.V."/>
            <person name="Creasy T."/>
            <person name="Amedeo P."/>
            <person name="Haas B."/>
            <person name="El-Sayed N.M."/>
            <person name="Wortman J.R."/>
            <person name="Feldblyum T."/>
            <person name="Tallon L."/>
            <person name="Schatz M."/>
            <person name="Shumway M."/>
            <person name="Koo H."/>
            <person name="Salzberg S.L."/>
            <person name="Schobel S."/>
            <person name="Pertea M."/>
            <person name="Pop M."/>
            <person name="White O."/>
            <person name="Barton G.J."/>
            <person name="Carlow C.K."/>
            <person name="Crawford M.J."/>
            <person name="Daub J."/>
            <person name="Dimmic M.W."/>
            <person name="Estes C.F."/>
            <person name="Foster J.M."/>
            <person name="Ganatra M."/>
            <person name="Gregory W.F."/>
            <person name="Johnson N.M."/>
            <person name="Jin J."/>
            <person name="Komuniecki R."/>
            <person name="Korf I."/>
            <person name="Kumar S."/>
            <person name="Laney S."/>
            <person name="Li B.W."/>
            <person name="Li W."/>
            <person name="Lindblom T.H."/>
            <person name="Lustigman S."/>
            <person name="Ma D."/>
            <person name="Maina C.V."/>
            <person name="Martin D.M."/>
            <person name="McCarter J.P."/>
            <person name="McReynolds L."/>
            <person name="Mitreva M."/>
            <person name="Nutman T.B."/>
            <person name="Parkinson J."/>
            <person name="Peregrin-Alvarez J.M."/>
            <person name="Poole C."/>
            <person name="Ren Q."/>
            <person name="Saunders L."/>
            <person name="Sluder A.E."/>
            <person name="Smith K."/>
            <person name="Stanke M."/>
            <person name="Unnasch T.R."/>
            <person name="Ware J."/>
            <person name="Wei A.D."/>
            <person name="Weil G."/>
            <person name="Williams D.J."/>
            <person name="Zhang Y."/>
            <person name="Williams S.A."/>
            <person name="Fraser-Liggett C."/>
            <person name="Slatko B."/>
            <person name="Blaxter M.L."/>
            <person name="Scott A.L."/>
        </authorList>
    </citation>
    <scope>NUCLEOTIDE SEQUENCE</scope>
    <source>
        <strain evidence="16">FR3</strain>
    </source>
</reference>